<accession>H0HM03</accession>
<proteinExistence type="predicted"/>
<dbReference type="AlphaFoldDB" id="H0HM03"/>
<evidence type="ECO:0000313" key="1">
    <source>
        <dbReference type="EMBL" id="EHK58195.1"/>
    </source>
</evidence>
<dbReference type="EMBL" id="AHAM01000038">
    <property type="protein sequence ID" value="EHK58195.1"/>
    <property type="molecule type" value="Genomic_DNA"/>
</dbReference>
<name>H0HM03_9HYPH</name>
<dbReference type="Proteomes" id="UP000003250">
    <property type="component" value="Unassembled WGS sequence"/>
</dbReference>
<organism evidence="1 2">
    <name type="scientific">Mesorhizobium alhagi CCNWXJ12-2</name>
    <dbReference type="NCBI Taxonomy" id="1107882"/>
    <lineage>
        <taxon>Bacteria</taxon>
        <taxon>Pseudomonadati</taxon>
        <taxon>Pseudomonadota</taxon>
        <taxon>Alphaproteobacteria</taxon>
        <taxon>Hyphomicrobiales</taxon>
        <taxon>Phyllobacteriaceae</taxon>
        <taxon>Allomesorhizobium</taxon>
    </lineage>
</organism>
<keyword evidence="2" id="KW-1185">Reference proteome</keyword>
<evidence type="ECO:0000313" key="2">
    <source>
        <dbReference type="Proteomes" id="UP000003250"/>
    </source>
</evidence>
<protein>
    <submittedName>
        <fullName evidence="1">Uncharacterized protein</fullName>
    </submittedName>
</protein>
<sequence length="41" mass="4757">MKNCALSLLPLWEKVDWREAPRRMRGVGGNEAEKIELLQCD</sequence>
<gene>
    <name evidence="1" type="ORF">MAXJ12_05833</name>
</gene>
<reference evidence="1 2" key="1">
    <citation type="journal article" date="2012" name="J. Bacteriol.">
        <title>Draft Genome Sequence of Mesorhizobium alhagi CCNWXJ12-2T, a Novel Salt-Resistant Species Isolated from the Desert of Northwestern China.</title>
        <authorList>
            <person name="Zhou M."/>
            <person name="Chen W."/>
            <person name="Chen H."/>
            <person name="Wei G."/>
        </authorList>
    </citation>
    <scope>NUCLEOTIDE SEQUENCE [LARGE SCALE GENOMIC DNA]</scope>
    <source>
        <strain evidence="1 2">CCNWXJ12-2</strain>
    </source>
</reference>